<keyword evidence="1" id="KW-1133">Transmembrane helix</keyword>
<evidence type="ECO:0000313" key="3">
    <source>
        <dbReference type="Proteomes" id="UP000684084"/>
    </source>
</evidence>
<reference evidence="2" key="1">
    <citation type="submission" date="2020-05" db="EMBL/GenBank/DDBJ databases">
        <authorList>
            <person name="Rincon C."/>
            <person name="Sanders R I."/>
            <person name="Robbins C."/>
            <person name="Chaturvedi A."/>
        </authorList>
    </citation>
    <scope>NUCLEOTIDE SEQUENCE</scope>
    <source>
        <strain evidence="2">CHB12</strain>
    </source>
</reference>
<proteinExistence type="predicted"/>
<protein>
    <submittedName>
        <fullName evidence="2">Uncharacterized protein</fullName>
    </submittedName>
</protein>
<evidence type="ECO:0000313" key="2">
    <source>
        <dbReference type="EMBL" id="CAB5362460.1"/>
    </source>
</evidence>
<name>A0A916E5L0_9GLOM</name>
<sequence length="259" mass="30312">MQRFYKSQEHRNYTKALNKIIPTKIEALSSWLTTSRPVIVNYAFPRGIDYASISMLQLGTTSFWLLDYVSFHGIYLIPLIMMMSFGYFIRLIYYLLFTMTRNHPQIELPPRIVTSNSKVALVLDRDYENSEEPRKRPALTKTGIKRISLSFFKSKNISSLFESYRSKALAHAQNSDLLVTKNYHEILSLSHILLLQMDNYSEMQIKVFSRELLKIYIEIALDDDDGGLCKLRKTIINSFSKTFDSTADDEFFQRMQFLF</sequence>
<gene>
    <name evidence="2" type="ORF">CHRIB12_LOCUS9100</name>
</gene>
<dbReference type="OrthoDB" id="2368385at2759"/>
<keyword evidence="1" id="KW-0472">Membrane</keyword>
<feature type="transmembrane region" description="Helical" evidence="1">
    <location>
        <begin position="74"/>
        <end position="96"/>
    </location>
</feature>
<accession>A0A916E5L0</accession>
<organism evidence="2 3">
    <name type="scientific">Rhizophagus irregularis</name>
    <dbReference type="NCBI Taxonomy" id="588596"/>
    <lineage>
        <taxon>Eukaryota</taxon>
        <taxon>Fungi</taxon>
        <taxon>Fungi incertae sedis</taxon>
        <taxon>Mucoromycota</taxon>
        <taxon>Glomeromycotina</taxon>
        <taxon>Glomeromycetes</taxon>
        <taxon>Glomerales</taxon>
        <taxon>Glomeraceae</taxon>
        <taxon>Rhizophagus</taxon>
    </lineage>
</organism>
<comment type="caution">
    <text evidence="2">The sequence shown here is derived from an EMBL/GenBank/DDBJ whole genome shotgun (WGS) entry which is preliminary data.</text>
</comment>
<keyword evidence="1" id="KW-0812">Transmembrane</keyword>
<evidence type="ECO:0000256" key="1">
    <source>
        <dbReference type="SAM" id="Phobius"/>
    </source>
</evidence>
<dbReference type="AlphaFoldDB" id="A0A916E5L0"/>
<dbReference type="VEuPathDB" id="FungiDB:RhiirFUN_023910"/>
<dbReference type="EMBL" id="CAGKOT010000017">
    <property type="protein sequence ID" value="CAB5362460.1"/>
    <property type="molecule type" value="Genomic_DNA"/>
</dbReference>
<dbReference type="Proteomes" id="UP000684084">
    <property type="component" value="Unassembled WGS sequence"/>
</dbReference>